<keyword evidence="7" id="KW-0472">Membrane</keyword>
<dbReference type="InterPro" id="IPR005894">
    <property type="entry name" value="DrrA"/>
</dbReference>
<sequence>MDFAFQAEGLVKRFGKKTALSGLDLAATAGTVLGVLGPNGAGKTTAIRILATLMRPDEGRAVVGGFDVVTHPSRVRRLIGLTGQYATVDEELTAFENLVMVGQLLDMRKAEAGSRADELLRQFDLQEAGKQRASVLSGGMRRRLDLAVSLVGRPQIVFLDEPTTGLDPGRREDLWRLVRTMTAEGVTVLLTTQYLEEADALADHICVIDEGRAIADGTPADLKQIVGGQAIVVRPVDPQQTDVAVDVLEQVAGRRAEPVDRGVVTVPVDDDRVLPEVIQRLAAADIRLAEFSLRLPSLDEAFFALTGRSKEARR</sequence>
<dbReference type="PANTHER" id="PTHR42711">
    <property type="entry name" value="ABC TRANSPORTER ATP-BINDING PROTEIN"/>
    <property type="match status" value="1"/>
</dbReference>
<evidence type="ECO:0000256" key="9">
    <source>
        <dbReference type="ARBA" id="ARBA00049985"/>
    </source>
</evidence>
<dbReference type="AlphaFoldDB" id="A0A2T0RD21"/>
<keyword evidence="6" id="KW-1278">Translocase</keyword>
<keyword evidence="5 11" id="KW-0067">ATP-binding</keyword>
<dbReference type="GO" id="GO:0005886">
    <property type="term" value="C:plasma membrane"/>
    <property type="evidence" value="ECO:0007669"/>
    <property type="project" value="UniProtKB-SubCell"/>
</dbReference>
<proteinExistence type="inferred from homology"/>
<dbReference type="SUPFAM" id="SSF52540">
    <property type="entry name" value="P-loop containing nucleoside triphosphate hydrolases"/>
    <property type="match status" value="1"/>
</dbReference>
<protein>
    <submittedName>
        <fullName evidence="11">Oleandomycin transport system ATP-binding protein</fullName>
    </submittedName>
</protein>
<dbReference type="InterPro" id="IPR003439">
    <property type="entry name" value="ABC_transporter-like_ATP-bd"/>
</dbReference>
<keyword evidence="4" id="KW-0547">Nucleotide-binding</keyword>
<evidence type="ECO:0000256" key="1">
    <source>
        <dbReference type="ARBA" id="ARBA00004413"/>
    </source>
</evidence>
<dbReference type="SMART" id="SM00382">
    <property type="entry name" value="AAA"/>
    <property type="match status" value="1"/>
</dbReference>
<dbReference type="RefSeq" id="WP_106131296.1">
    <property type="nucleotide sequence ID" value="NZ_PVZG01000039.1"/>
</dbReference>
<keyword evidence="3" id="KW-1003">Cell membrane</keyword>
<comment type="similarity">
    <text evidence="9">Belongs to the ABC transporter superfamily. Drug exporter-1 (DrugE1) (TC 3.A.1.105) family.</text>
</comment>
<dbReference type="OrthoDB" id="9804819at2"/>
<dbReference type="Proteomes" id="UP000239209">
    <property type="component" value="Unassembled WGS sequence"/>
</dbReference>
<dbReference type="InterPro" id="IPR050763">
    <property type="entry name" value="ABC_transporter_ATP-binding"/>
</dbReference>
<dbReference type="GO" id="GO:0043215">
    <property type="term" value="P:daunorubicin transport"/>
    <property type="evidence" value="ECO:0007669"/>
    <property type="project" value="InterPro"/>
</dbReference>
<evidence type="ECO:0000256" key="6">
    <source>
        <dbReference type="ARBA" id="ARBA00022967"/>
    </source>
</evidence>
<dbReference type="NCBIfam" id="TIGR01188">
    <property type="entry name" value="drrA"/>
    <property type="match status" value="1"/>
</dbReference>
<keyword evidence="2" id="KW-0813">Transport</keyword>
<dbReference type="EMBL" id="PVZG01000039">
    <property type="protein sequence ID" value="PRY19075.1"/>
    <property type="molecule type" value="Genomic_DNA"/>
</dbReference>
<evidence type="ECO:0000256" key="2">
    <source>
        <dbReference type="ARBA" id="ARBA00022448"/>
    </source>
</evidence>
<accession>A0A2T0RD21</accession>
<dbReference type="Pfam" id="PF13732">
    <property type="entry name" value="DrrA1-3_C"/>
    <property type="match status" value="1"/>
</dbReference>
<organism evidence="11 12">
    <name type="scientific">Pseudosporangium ferrugineum</name>
    <dbReference type="NCBI Taxonomy" id="439699"/>
    <lineage>
        <taxon>Bacteria</taxon>
        <taxon>Bacillati</taxon>
        <taxon>Actinomycetota</taxon>
        <taxon>Actinomycetes</taxon>
        <taxon>Micromonosporales</taxon>
        <taxon>Micromonosporaceae</taxon>
        <taxon>Pseudosporangium</taxon>
    </lineage>
</organism>
<dbReference type="Pfam" id="PF00005">
    <property type="entry name" value="ABC_tran"/>
    <property type="match status" value="1"/>
</dbReference>
<dbReference type="GO" id="GO:0016887">
    <property type="term" value="F:ATP hydrolysis activity"/>
    <property type="evidence" value="ECO:0007669"/>
    <property type="project" value="InterPro"/>
</dbReference>
<comment type="caution">
    <text evidence="11">The sequence shown here is derived from an EMBL/GenBank/DDBJ whole genome shotgun (WGS) entry which is preliminary data.</text>
</comment>
<name>A0A2T0RD21_9ACTN</name>
<evidence type="ECO:0000256" key="8">
    <source>
        <dbReference type="ARBA" id="ARBA00023251"/>
    </source>
</evidence>
<evidence type="ECO:0000256" key="4">
    <source>
        <dbReference type="ARBA" id="ARBA00022741"/>
    </source>
</evidence>
<keyword evidence="12" id="KW-1185">Reference proteome</keyword>
<dbReference type="InterPro" id="IPR027417">
    <property type="entry name" value="P-loop_NTPase"/>
</dbReference>
<keyword evidence="8" id="KW-0046">Antibiotic resistance</keyword>
<dbReference type="GO" id="GO:0046677">
    <property type="term" value="P:response to antibiotic"/>
    <property type="evidence" value="ECO:0007669"/>
    <property type="project" value="UniProtKB-KW"/>
</dbReference>
<evidence type="ECO:0000256" key="7">
    <source>
        <dbReference type="ARBA" id="ARBA00023136"/>
    </source>
</evidence>
<evidence type="ECO:0000256" key="3">
    <source>
        <dbReference type="ARBA" id="ARBA00022475"/>
    </source>
</evidence>
<dbReference type="PROSITE" id="PS50893">
    <property type="entry name" value="ABC_TRANSPORTER_2"/>
    <property type="match status" value="1"/>
</dbReference>
<evidence type="ECO:0000313" key="11">
    <source>
        <dbReference type="EMBL" id="PRY19075.1"/>
    </source>
</evidence>
<dbReference type="InterPro" id="IPR025302">
    <property type="entry name" value="DrrA1/2-like_C"/>
</dbReference>
<reference evidence="11 12" key="1">
    <citation type="submission" date="2018-03" db="EMBL/GenBank/DDBJ databases">
        <title>Genomic Encyclopedia of Archaeal and Bacterial Type Strains, Phase II (KMG-II): from individual species to whole genera.</title>
        <authorList>
            <person name="Goeker M."/>
        </authorList>
    </citation>
    <scope>NUCLEOTIDE SEQUENCE [LARGE SCALE GENOMIC DNA]</scope>
    <source>
        <strain evidence="11 12">DSM 45348</strain>
    </source>
</reference>
<evidence type="ECO:0000256" key="5">
    <source>
        <dbReference type="ARBA" id="ARBA00022840"/>
    </source>
</evidence>
<dbReference type="GO" id="GO:1900753">
    <property type="term" value="P:doxorubicin transport"/>
    <property type="evidence" value="ECO:0007669"/>
    <property type="project" value="InterPro"/>
</dbReference>
<evidence type="ECO:0000259" key="10">
    <source>
        <dbReference type="PROSITE" id="PS50893"/>
    </source>
</evidence>
<dbReference type="InterPro" id="IPR003593">
    <property type="entry name" value="AAA+_ATPase"/>
</dbReference>
<dbReference type="InterPro" id="IPR017871">
    <property type="entry name" value="ABC_transporter-like_CS"/>
</dbReference>
<gene>
    <name evidence="11" type="ORF">CLV70_13914</name>
</gene>
<comment type="subcellular location">
    <subcellularLocation>
        <location evidence="1">Cell membrane</location>
        <topology evidence="1">Peripheral membrane protein</topology>
        <orientation evidence="1">Cytoplasmic side</orientation>
    </subcellularLocation>
</comment>
<dbReference type="Gene3D" id="3.40.50.300">
    <property type="entry name" value="P-loop containing nucleotide triphosphate hydrolases"/>
    <property type="match status" value="1"/>
</dbReference>
<evidence type="ECO:0000313" key="12">
    <source>
        <dbReference type="Proteomes" id="UP000239209"/>
    </source>
</evidence>
<dbReference type="PANTHER" id="PTHR42711:SF19">
    <property type="entry name" value="DOXORUBICIN RESISTANCE ATP-BINDING PROTEIN DRRA"/>
    <property type="match status" value="1"/>
</dbReference>
<dbReference type="GO" id="GO:0005524">
    <property type="term" value="F:ATP binding"/>
    <property type="evidence" value="ECO:0007669"/>
    <property type="project" value="UniProtKB-KW"/>
</dbReference>
<dbReference type="PROSITE" id="PS00211">
    <property type="entry name" value="ABC_TRANSPORTER_1"/>
    <property type="match status" value="1"/>
</dbReference>
<feature type="domain" description="ABC transporter" evidence="10">
    <location>
        <begin position="5"/>
        <end position="235"/>
    </location>
</feature>